<dbReference type="HOGENOM" id="CLU_2196337_0_0_1"/>
<evidence type="ECO:0000313" key="3">
    <source>
        <dbReference type="Proteomes" id="UP000006701"/>
    </source>
</evidence>
<feature type="compositionally biased region" description="Basic and acidic residues" evidence="1">
    <location>
        <begin position="80"/>
        <end position="102"/>
    </location>
</feature>
<dbReference type="Proteomes" id="UP000006701">
    <property type="component" value="Unassembled WGS sequence"/>
</dbReference>
<evidence type="ECO:0000256" key="1">
    <source>
        <dbReference type="SAM" id="MobiDB-lite"/>
    </source>
</evidence>
<feature type="region of interest" description="Disordered" evidence="1">
    <location>
        <begin position="38"/>
        <end position="108"/>
    </location>
</feature>
<dbReference type="KEGG" id="act:ACLA_045450"/>
<dbReference type="EMBL" id="DS027054">
    <property type="protein sequence ID" value="EAW10080.1"/>
    <property type="molecule type" value="Genomic_DNA"/>
</dbReference>
<dbReference type="AlphaFoldDB" id="A1CGS5"/>
<reference evidence="2 3" key="1">
    <citation type="journal article" date="2008" name="PLoS Genet.">
        <title>Genomic islands in the pathogenic filamentous fungus Aspergillus fumigatus.</title>
        <authorList>
            <person name="Fedorova N.D."/>
            <person name="Khaldi N."/>
            <person name="Joardar V.S."/>
            <person name="Maiti R."/>
            <person name="Amedeo P."/>
            <person name="Anderson M.J."/>
            <person name="Crabtree J."/>
            <person name="Silva J.C."/>
            <person name="Badger J.H."/>
            <person name="Albarraq A."/>
            <person name="Angiuoli S."/>
            <person name="Bussey H."/>
            <person name="Bowyer P."/>
            <person name="Cotty P.J."/>
            <person name="Dyer P.S."/>
            <person name="Egan A."/>
            <person name="Galens K."/>
            <person name="Fraser-Liggett C.M."/>
            <person name="Haas B.J."/>
            <person name="Inman J.M."/>
            <person name="Kent R."/>
            <person name="Lemieux S."/>
            <person name="Malavazi I."/>
            <person name="Orvis J."/>
            <person name="Roemer T."/>
            <person name="Ronning C.M."/>
            <person name="Sundaram J.P."/>
            <person name="Sutton G."/>
            <person name="Turner G."/>
            <person name="Venter J.C."/>
            <person name="White O.R."/>
            <person name="Whitty B.R."/>
            <person name="Youngman P."/>
            <person name="Wolfe K.H."/>
            <person name="Goldman G.H."/>
            <person name="Wortman J.R."/>
            <person name="Jiang B."/>
            <person name="Denning D.W."/>
            <person name="Nierman W.C."/>
        </authorList>
    </citation>
    <scope>NUCLEOTIDE SEQUENCE [LARGE SCALE GENOMIC DNA]</scope>
    <source>
        <strain evidence="3">ATCC 1007 / CBS 513.65 / DSM 816 / NCTC 3887 / NRRL 1</strain>
    </source>
</reference>
<organism evidence="2 3">
    <name type="scientific">Aspergillus clavatus (strain ATCC 1007 / CBS 513.65 / DSM 816 / NCTC 3887 / NRRL 1 / QM 1276 / 107)</name>
    <dbReference type="NCBI Taxonomy" id="344612"/>
    <lineage>
        <taxon>Eukaryota</taxon>
        <taxon>Fungi</taxon>
        <taxon>Dikarya</taxon>
        <taxon>Ascomycota</taxon>
        <taxon>Pezizomycotina</taxon>
        <taxon>Eurotiomycetes</taxon>
        <taxon>Eurotiomycetidae</taxon>
        <taxon>Eurotiales</taxon>
        <taxon>Aspergillaceae</taxon>
        <taxon>Aspergillus</taxon>
        <taxon>Aspergillus subgen. Fumigati</taxon>
    </lineage>
</organism>
<protein>
    <submittedName>
        <fullName evidence="2">Uncharacterized protein</fullName>
    </submittedName>
</protein>
<evidence type="ECO:0000313" key="2">
    <source>
        <dbReference type="EMBL" id="EAW10080.1"/>
    </source>
</evidence>
<dbReference type="VEuPathDB" id="FungiDB:ACLA_045450"/>
<sequence>MDLLQQPSLYGGGGSPSSAAFPDVSPFWKNALVSATIGDEESGCDGSSTSGGGASTGRDSDKGSVTRTFARFESITALKTSDEKGGGRDETKLEEEASEHGECGGGAV</sequence>
<gene>
    <name evidence="2" type="ORF">ACLA_045450</name>
</gene>
<proteinExistence type="predicted"/>
<keyword evidence="3" id="KW-1185">Reference proteome</keyword>
<accession>A1CGS5</accession>
<dbReference type="GeneID" id="4704086"/>
<feature type="region of interest" description="Disordered" evidence="1">
    <location>
        <begin position="1"/>
        <end position="22"/>
    </location>
</feature>
<dbReference type="RefSeq" id="XP_001271506.1">
    <property type="nucleotide sequence ID" value="XM_001271505.1"/>
</dbReference>
<name>A1CGS5_ASPCL</name>